<evidence type="ECO:0000259" key="13">
    <source>
        <dbReference type="Pfam" id="PF00768"/>
    </source>
</evidence>
<feature type="domain" description="Peptidase S11 D-alanyl-D-alanine carboxypeptidase A N-terminal" evidence="13">
    <location>
        <begin position="47"/>
        <end position="299"/>
    </location>
</feature>
<dbReference type="PRINTS" id="PR00725">
    <property type="entry name" value="DADACBPTASE1"/>
</dbReference>
<dbReference type="GO" id="GO:0009252">
    <property type="term" value="P:peptidoglycan biosynthetic process"/>
    <property type="evidence" value="ECO:0007669"/>
    <property type="project" value="UniProtKB-KW"/>
</dbReference>
<dbReference type="GO" id="GO:0008800">
    <property type="term" value="F:beta-lactamase activity"/>
    <property type="evidence" value="ECO:0007669"/>
    <property type="project" value="InterPro"/>
</dbReference>
<dbReference type="GO" id="GO:0009002">
    <property type="term" value="F:serine-type D-Ala-D-Ala carboxypeptidase activity"/>
    <property type="evidence" value="ECO:0007669"/>
    <property type="project" value="InterPro"/>
</dbReference>
<keyword evidence="11" id="KW-1133">Transmembrane helix</keyword>
<organism evidence="14 15">
    <name type="scientific">Vagococcus silagei</name>
    <dbReference type="NCBI Taxonomy" id="2508885"/>
    <lineage>
        <taxon>Bacteria</taxon>
        <taxon>Bacillati</taxon>
        <taxon>Bacillota</taxon>
        <taxon>Bacilli</taxon>
        <taxon>Lactobacillales</taxon>
        <taxon>Enterococcaceae</taxon>
        <taxon>Vagococcus</taxon>
    </lineage>
</organism>
<protein>
    <submittedName>
        <fullName evidence="14">D-alanyl-D-alanine carboxypeptidase</fullName>
    </submittedName>
</protein>
<keyword evidence="6" id="KW-0573">Peptidoglycan synthesis</keyword>
<dbReference type="OrthoDB" id="9791132at2"/>
<comment type="function">
    <text evidence="1">Removes C-terminal D-alanyl residues from sugar-peptide cell wall precursors.</text>
</comment>
<dbReference type="AlphaFoldDB" id="A0A4S3B5L4"/>
<feature type="transmembrane region" description="Helical" evidence="11">
    <location>
        <begin position="432"/>
        <end position="455"/>
    </location>
</feature>
<feature type="signal peptide" evidence="12">
    <location>
        <begin position="1"/>
        <end position="24"/>
    </location>
</feature>
<dbReference type="RefSeq" id="WP_136136370.1">
    <property type="nucleotide sequence ID" value="NZ_SDGV01000010.1"/>
</dbReference>
<gene>
    <name evidence="14" type="ORF">ESZ54_03855</name>
</gene>
<feature type="chain" id="PRO_5020934349" evidence="12">
    <location>
        <begin position="25"/>
        <end position="472"/>
    </location>
</feature>
<keyword evidence="3 12" id="KW-0732">Signal</keyword>
<dbReference type="Gene3D" id="2.30.140.20">
    <property type="entry name" value="Penicillin-binding protein 4, C-terminal domain"/>
    <property type="match status" value="1"/>
</dbReference>
<dbReference type="GO" id="GO:0006508">
    <property type="term" value="P:proteolysis"/>
    <property type="evidence" value="ECO:0007669"/>
    <property type="project" value="InterPro"/>
</dbReference>
<dbReference type="GO" id="GO:0046677">
    <property type="term" value="P:response to antibiotic"/>
    <property type="evidence" value="ECO:0007669"/>
    <property type="project" value="InterPro"/>
</dbReference>
<keyword evidence="7" id="KW-0961">Cell wall biogenesis/degradation</keyword>
<evidence type="ECO:0000256" key="6">
    <source>
        <dbReference type="ARBA" id="ARBA00022984"/>
    </source>
</evidence>
<reference evidence="14 15" key="1">
    <citation type="submission" date="2019-01" db="EMBL/GenBank/DDBJ databases">
        <title>Vagococcus silagei sp. nov. isolated from brewer's grain.</title>
        <authorList>
            <person name="Guu J.-R."/>
        </authorList>
    </citation>
    <scope>NUCLEOTIDE SEQUENCE [LARGE SCALE GENOMIC DNA]</scope>
    <source>
        <strain evidence="14 15">2B-2</strain>
    </source>
</reference>
<dbReference type="GO" id="GO:0008360">
    <property type="term" value="P:regulation of cell shape"/>
    <property type="evidence" value="ECO:0007669"/>
    <property type="project" value="UniProtKB-KW"/>
</dbReference>
<dbReference type="PANTHER" id="PTHR35333">
    <property type="entry name" value="BETA-LACTAMASE"/>
    <property type="match status" value="1"/>
</dbReference>
<proteinExistence type="inferred from homology"/>
<dbReference type="SUPFAM" id="SSF69189">
    <property type="entry name" value="Penicillin-binding protein associated domain"/>
    <property type="match status" value="1"/>
</dbReference>
<evidence type="ECO:0000313" key="15">
    <source>
        <dbReference type="Proteomes" id="UP000310506"/>
    </source>
</evidence>
<evidence type="ECO:0000256" key="7">
    <source>
        <dbReference type="ARBA" id="ARBA00023316"/>
    </source>
</evidence>
<keyword evidence="4" id="KW-0378">Hydrolase</keyword>
<dbReference type="GO" id="GO:0030655">
    <property type="term" value="P:beta-lactam antibiotic catabolic process"/>
    <property type="evidence" value="ECO:0007669"/>
    <property type="project" value="InterPro"/>
</dbReference>
<dbReference type="InterPro" id="IPR001967">
    <property type="entry name" value="Peptidase_S11_N"/>
</dbReference>
<dbReference type="InterPro" id="IPR018044">
    <property type="entry name" value="Peptidase_S11"/>
</dbReference>
<dbReference type="PANTHER" id="PTHR35333:SF4">
    <property type="entry name" value="SLR0121 PROTEIN"/>
    <property type="match status" value="1"/>
</dbReference>
<evidence type="ECO:0000256" key="11">
    <source>
        <dbReference type="SAM" id="Phobius"/>
    </source>
</evidence>
<feature type="active site" evidence="8">
    <location>
        <position position="139"/>
    </location>
</feature>
<dbReference type="InterPro" id="IPR037091">
    <property type="entry name" value="Pen-bd_prot4_C_dom_sf"/>
</dbReference>
<feature type="binding site" evidence="9">
    <location>
        <position position="270"/>
    </location>
    <ligand>
        <name>substrate</name>
    </ligand>
</feature>
<accession>A0A4S3B5L4</accession>
<dbReference type="SUPFAM" id="SSF56601">
    <property type="entry name" value="beta-lactamase/transpeptidase-like"/>
    <property type="match status" value="1"/>
</dbReference>
<dbReference type="InterPro" id="IPR015956">
    <property type="entry name" value="Peniciliin-bd_prot_C_sf"/>
</dbReference>
<keyword evidence="14" id="KW-0121">Carboxypeptidase</keyword>
<evidence type="ECO:0000256" key="4">
    <source>
        <dbReference type="ARBA" id="ARBA00022801"/>
    </source>
</evidence>
<evidence type="ECO:0000256" key="10">
    <source>
        <dbReference type="RuleBase" id="RU004016"/>
    </source>
</evidence>
<evidence type="ECO:0000256" key="12">
    <source>
        <dbReference type="SAM" id="SignalP"/>
    </source>
</evidence>
<sequence>MLKKQLNVLIVLFGLLFAGSTVNAESTQPSMMELVGKTEYTVNPADQPKGAVLIDANTGKLLWSENADAPRNPASIMKLMTLYLFYDAMHNNKFSMDTEITATPRHESIANIYALSNNKIKAGVAYPVKELIPMVLVPSSNVATIMLSELVDENPVRFIELMNEKAKELGMTNTHIYNATGAQISAFNGFYAEAGVDQSDLQLSMDNETTARDIGILTYYFLNKFPEVLDFTKDKKITVMENTPYTESFDSYNYSLPNTEYPFEGVDGLKTGSSQTGGFNIDMTAKQGDLRLIAVVLGVGDWSDQSGEYKRHPFSNAIMKYGFENFAYQEVLAKGKQEVGGKELVLKESLKDTVRKGDKVDFDTSNQVVQVKQDLPQVSDLIKPQSIDYTTAAKEAEMKEQEVTAKKAQEGGVLSFLNKIPGLNRLGIKDPVILGIIACLIVLVLSLLLFVILSIRSARKRKRIRQRNRRSR</sequence>
<keyword evidence="11" id="KW-0812">Transmembrane</keyword>
<dbReference type="EMBL" id="SDGV01000010">
    <property type="protein sequence ID" value="THB61597.1"/>
    <property type="molecule type" value="Genomic_DNA"/>
</dbReference>
<name>A0A4S3B5L4_9ENTE</name>
<keyword evidence="11" id="KW-0472">Membrane</keyword>
<dbReference type="GO" id="GO:0071555">
    <property type="term" value="P:cell wall organization"/>
    <property type="evidence" value="ECO:0007669"/>
    <property type="project" value="UniProtKB-KW"/>
</dbReference>
<evidence type="ECO:0000256" key="1">
    <source>
        <dbReference type="ARBA" id="ARBA00003217"/>
    </source>
</evidence>
<feature type="active site" description="Proton acceptor" evidence="8">
    <location>
        <position position="78"/>
    </location>
</feature>
<evidence type="ECO:0000256" key="8">
    <source>
        <dbReference type="PIRSR" id="PIRSR618044-1"/>
    </source>
</evidence>
<dbReference type="Proteomes" id="UP000310506">
    <property type="component" value="Unassembled WGS sequence"/>
</dbReference>
<dbReference type="InterPro" id="IPR012338">
    <property type="entry name" value="Beta-lactam/transpept-like"/>
</dbReference>
<keyword evidence="15" id="KW-1185">Reference proteome</keyword>
<dbReference type="InterPro" id="IPR000871">
    <property type="entry name" value="Beta-lactam_class-A"/>
</dbReference>
<feature type="active site" description="Acyl-ester intermediate" evidence="8">
    <location>
        <position position="75"/>
    </location>
</feature>
<comment type="similarity">
    <text evidence="2 10">Belongs to the peptidase S11 family.</text>
</comment>
<evidence type="ECO:0000256" key="3">
    <source>
        <dbReference type="ARBA" id="ARBA00022729"/>
    </source>
</evidence>
<dbReference type="Pfam" id="PF00768">
    <property type="entry name" value="Peptidase_S11"/>
    <property type="match status" value="1"/>
</dbReference>
<evidence type="ECO:0000313" key="14">
    <source>
        <dbReference type="EMBL" id="THB61597.1"/>
    </source>
</evidence>
<keyword evidence="5" id="KW-0133">Cell shape</keyword>
<evidence type="ECO:0000256" key="5">
    <source>
        <dbReference type="ARBA" id="ARBA00022960"/>
    </source>
</evidence>
<keyword evidence="14" id="KW-0645">Protease</keyword>
<dbReference type="Gene3D" id="3.40.710.10">
    <property type="entry name" value="DD-peptidase/beta-lactamase superfamily"/>
    <property type="match status" value="1"/>
</dbReference>
<comment type="caution">
    <text evidence="14">The sequence shown here is derived from an EMBL/GenBank/DDBJ whole genome shotgun (WGS) entry which is preliminary data.</text>
</comment>
<evidence type="ECO:0000256" key="9">
    <source>
        <dbReference type="PIRSR" id="PIRSR618044-2"/>
    </source>
</evidence>
<evidence type="ECO:0000256" key="2">
    <source>
        <dbReference type="ARBA" id="ARBA00007164"/>
    </source>
</evidence>